<name>A0ABV0SFQ1_9TELE</name>
<evidence type="ECO:0000313" key="1">
    <source>
        <dbReference type="EMBL" id="MEQ2218996.1"/>
    </source>
</evidence>
<reference evidence="1 2" key="1">
    <citation type="submission" date="2021-06" db="EMBL/GenBank/DDBJ databases">
        <authorList>
            <person name="Palmer J.M."/>
        </authorList>
    </citation>
    <scope>NUCLEOTIDE SEQUENCE [LARGE SCALE GENOMIC DNA]</scope>
    <source>
        <strain evidence="1 2">XC_2019</strain>
        <tissue evidence="1">Muscle</tissue>
    </source>
</reference>
<sequence>MMTDPSETEPELYPSRTVPVSCWPRPLPLYLMPPIGAGEGGGRCSVSRLTAQDQHGSVQGNRTPMDPHGPLQDCHVQTEPGPDPTVPVCVLLFPSWLLELTPVPTAPSGPVPALSQGRGPVLGLRSQRQAQMDRTVPACPGLRSEPRPDPLVPGREAERVRMGPIWPIPSKDAPLFPLFYSYFNYRKLKTETSGIARGPWMETLGCLRGTDDTQTLFL</sequence>
<keyword evidence="2" id="KW-1185">Reference proteome</keyword>
<dbReference type="EMBL" id="JAHRIN010078010">
    <property type="protein sequence ID" value="MEQ2218996.1"/>
    <property type="molecule type" value="Genomic_DNA"/>
</dbReference>
<dbReference type="Proteomes" id="UP001434883">
    <property type="component" value="Unassembled WGS sequence"/>
</dbReference>
<protein>
    <submittedName>
        <fullName evidence="1">Uncharacterized protein</fullName>
    </submittedName>
</protein>
<comment type="caution">
    <text evidence="1">The sequence shown here is derived from an EMBL/GenBank/DDBJ whole genome shotgun (WGS) entry which is preliminary data.</text>
</comment>
<evidence type="ECO:0000313" key="2">
    <source>
        <dbReference type="Proteomes" id="UP001434883"/>
    </source>
</evidence>
<gene>
    <name evidence="1" type="ORF">XENOCAPTIV_011109</name>
</gene>
<proteinExistence type="predicted"/>
<accession>A0ABV0SFQ1</accession>
<organism evidence="1 2">
    <name type="scientific">Xenoophorus captivus</name>
    <dbReference type="NCBI Taxonomy" id="1517983"/>
    <lineage>
        <taxon>Eukaryota</taxon>
        <taxon>Metazoa</taxon>
        <taxon>Chordata</taxon>
        <taxon>Craniata</taxon>
        <taxon>Vertebrata</taxon>
        <taxon>Euteleostomi</taxon>
        <taxon>Actinopterygii</taxon>
        <taxon>Neopterygii</taxon>
        <taxon>Teleostei</taxon>
        <taxon>Neoteleostei</taxon>
        <taxon>Acanthomorphata</taxon>
        <taxon>Ovalentaria</taxon>
        <taxon>Atherinomorphae</taxon>
        <taxon>Cyprinodontiformes</taxon>
        <taxon>Goodeidae</taxon>
        <taxon>Xenoophorus</taxon>
    </lineage>
</organism>